<feature type="signal peptide" evidence="1">
    <location>
        <begin position="1"/>
        <end position="22"/>
    </location>
</feature>
<gene>
    <name evidence="2" type="ORF">J2T60_000358</name>
</gene>
<sequence length="183" mass="19744">MFKVLKIITISFFLLGSGPVAALTLDLNLSDESAELKVANQGGILETQFSWIHEQDHGDVLGLALHMVDDANPGGSRLDMGIGGRVLAVDTPGPDGLALAIGGYFRYTIPNMNRLGIGGDLYHAPSIVSGGDLERYTQWAIRGEYQILRQANVYLGYRQVRPDFGGGSETLDSGIHVGLRLNF</sequence>
<dbReference type="Pfam" id="PF07437">
    <property type="entry name" value="YfaZ"/>
    <property type="match status" value="1"/>
</dbReference>
<dbReference type="RefSeq" id="WP_253444614.1">
    <property type="nucleotide sequence ID" value="NZ_JALJYF010000001.1"/>
</dbReference>
<keyword evidence="3" id="KW-1185">Reference proteome</keyword>
<dbReference type="EMBL" id="JALJYF010000001">
    <property type="protein sequence ID" value="MCP1726393.1"/>
    <property type="molecule type" value="Genomic_DNA"/>
</dbReference>
<comment type="caution">
    <text evidence="2">The sequence shown here is derived from an EMBL/GenBank/DDBJ whole genome shotgun (WGS) entry which is preliminary data.</text>
</comment>
<evidence type="ECO:0000256" key="1">
    <source>
        <dbReference type="SAM" id="SignalP"/>
    </source>
</evidence>
<evidence type="ECO:0000313" key="3">
    <source>
        <dbReference type="Proteomes" id="UP001523550"/>
    </source>
</evidence>
<organism evidence="2 3">
    <name type="scientific">Natronospira proteinivora</name>
    <dbReference type="NCBI Taxonomy" id="1807133"/>
    <lineage>
        <taxon>Bacteria</taxon>
        <taxon>Pseudomonadati</taxon>
        <taxon>Pseudomonadota</taxon>
        <taxon>Gammaproteobacteria</taxon>
        <taxon>Natronospirales</taxon>
        <taxon>Natronospiraceae</taxon>
        <taxon>Natronospira</taxon>
    </lineage>
</organism>
<name>A0ABT1G7Q5_9GAMM</name>
<keyword evidence="1" id="KW-0732">Signal</keyword>
<dbReference type="Proteomes" id="UP001523550">
    <property type="component" value="Unassembled WGS sequence"/>
</dbReference>
<feature type="chain" id="PRO_5046428127" description="YfaZ" evidence="1">
    <location>
        <begin position="23"/>
        <end position="183"/>
    </location>
</feature>
<evidence type="ECO:0000313" key="2">
    <source>
        <dbReference type="EMBL" id="MCP1726393.1"/>
    </source>
</evidence>
<evidence type="ECO:0008006" key="4">
    <source>
        <dbReference type="Google" id="ProtNLM"/>
    </source>
</evidence>
<proteinExistence type="predicted"/>
<dbReference type="InterPro" id="IPR009998">
    <property type="entry name" value="YfaZ"/>
</dbReference>
<protein>
    <recommendedName>
        <fullName evidence="4">YfaZ</fullName>
    </recommendedName>
</protein>
<accession>A0ABT1G7Q5</accession>
<reference evidence="2 3" key="1">
    <citation type="submission" date="2022-03" db="EMBL/GenBank/DDBJ databases">
        <title>Genomic Encyclopedia of Type Strains, Phase III (KMG-III): the genomes of soil and plant-associated and newly described type strains.</title>
        <authorList>
            <person name="Whitman W."/>
        </authorList>
    </citation>
    <scope>NUCLEOTIDE SEQUENCE [LARGE SCALE GENOMIC DNA]</scope>
    <source>
        <strain evidence="2 3">BSker1</strain>
    </source>
</reference>